<sequence length="121" mass="13109">MGRLAVIGDVGGHAEQLRWALDHLGADDGQLPPDLVVIQVVPFGQIHGHSTLVYFGDQRWRCTGRVHQRTAVDWRARHVRVRVGGRVFIGVDPGHGRTGGVQWEPLPLDGAELLTAAPTGA</sequence>
<proteinExistence type="predicted"/>
<dbReference type="EMBL" id="QUNO01000028">
    <property type="protein sequence ID" value="REH27731.1"/>
    <property type="molecule type" value="Genomic_DNA"/>
</dbReference>
<gene>
    <name evidence="1" type="ORF">BCF44_12834</name>
</gene>
<keyword evidence="2" id="KW-1185">Reference proteome</keyword>
<dbReference type="RefSeq" id="WP_211353606.1">
    <property type="nucleotide sequence ID" value="NZ_CP144375.1"/>
</dbReference>
<evidence type="ECO:0000313" key="2">
    <source>
        <dbReference type="Proteomes" id="UP000256269"/>
    </source>
</evidence>
<protein>
    <submittedName>
        <fullName evidence="1">Uncharacterized protein</fullName>
    </submittedName>
</protein>
<reference evidence="1 2" key="1">
    <citation type="submission" date="2018-08" db="EMBL/GenBank/DDBJ databases">
        <title>Genomic Encyclopedia of Archaeal and Bacterial Type Strains, Phase II (KMG-II): from individual species to whole genera.</title>
        <authorList>
            <person name="Goeker M."/>
        </authorList>
    </citation>
    <scope>NUCLEOTIDE SEQUENCE [LARGE SCALE GENOMIC DNA]</scope>
    <source>
        <strain evidence="1 2">DSM 45791</strain>
    </source>
</reference>
<evidence type="ECO:0000313" key="1">
    <source>
        <dbReference type="EMBL" id="REH27731.1"/>
    </source>
</evidence>
<organism evidence="1 2">
    <name type="scientific">Kutzneria buriramensis</name>
    <dbReference type="NCBI Taxonomy" id="1045776"/>
    <lineage>
        <taxon>Bacteria</taxon>
        <taxon>Bacillati</taxon>
        <taxon>Actinomycetota</taxon>
        <taxon>Actinomycetes</taxon>
        <taxon>Pseudonocardiales</taxon>
        <taxon>Pseudonocardiaceae</taxon>
        <taxon>Kutzneria</taxon>
    </lineage>
</organism>
<accession>A0A3E0GW45</accession>
<comment type="caution">
    <text evidence="1">The sequence shown here is derived from an EMBL/GenBank/DDBJ whole genome shotgun (WGS) entry which is preliminary data.</text>
</comment>
<dbReference type="Proteomes" id="UP000256269">
    <property type="component" value="Unassembled WGS sequence"/>
</dbReference>
<dbReference type="AlphaFoldDB" id="A0A3E0GW45"/>
<name>A0A3E0GW45_9PSEU</name>